<feature type="transmembrane region" description="Helical" evidence="1">
    <location>
        <begin position="30"/>
        <end position="48"/>
    </location>
</feature>
<dbReference type="EMBL" id="KR029602">
    <property type="protein sequence ID" value="AKH48252.1"/>
    <property type="molecule type" value="Genomic_DNA"/>
</dbReference>
<feature type="transmembrane region" description="Helical" evidence="1">
    <location>
        <begin position="5"/>
        <end position="24"/>
    </location>
</feature>
<keyword evidence="1" id="KW-1133">Transmembrane helix</keyword>
<evidence type="ECO:0000256" key="1">
    <source>
        <dbReference type="SAM" id="Phobius"/>
    </source>
</evidence>
<proteinExistence type="predicted"/>
<accession>A0A0F7LA22</accession>
<sequence>MSFCYLILITFQVASVAPVFLWYVSPILKVLWIFIYFIMRTVWTFVNYKFCIMLYL</sequence>
<reference evidence="2" key="2">
    <citation type="submission" date="2015-03" db="EMBL/GenBank/DDBJ databases">
        <authorList>
            <person name="Chow C.-E.T."/>
            <person name="Winget D.M."/>
            <person name="White R.A.III."/>
            <person name="Hallam S.J."/>
            <person name="Suttle C.A."/>
        </authorList>
    </citation>
    <scope>NUCLEOTIDE SEQUENCE</scope>
    <source>
        <strain evidence="2">Oxic1_7</strain>
    </source>
</reference>
<organism evidence="2">
    <name type="scientific">uncultured marine virus</name>
    <dbReference type="NCBI Taxonomy" id="186617"/>
    <lineage>
        <taxon>Viruses</taxon>
        <taxon>environmental samples</taxon>
    </lineage>
</organism>
<reference evidence="2" key="1">
    <citation type="journal article" date="2015" name="Front. Microbiol.">
        <title>Combining genomic sequencing methods to explore viral diversity and reveal potential virus-host interactions.</title>
        <authorList>
            <person name="Chow C.E."/>
            <person name="Winget D.M."/>
            <person name="White R.A.III."/>
            <person name="Hallam S.J."/>
            <person name="Suttle C.A."/>
        </authorList>
    </citation>
    <scope>NUCLEOTIDE SEQUENCE</scope>
    <source>
        <strain evidence="2">Oxic1_7</strain>
    </source>
</reference>
<protein>
    <submittedName>
        <fullName evidence="2">Uncharacterized protein</fullName>
    </submittedName>
</protein>
<name>A0A0F7LA22_9VIRU</name>
<keyword evidence="1" id="KW-0472">Membrane</keyword>
<evidence type="ECO:0000313" key="2">
    <source>
        <dbReference type="EMBL" id="AKH48252.1"/>
    </source>
</evidence>
<keyword evidence="1" id="KW-0812">Transmembrane</keyword>